<dbReference type="SUPFAM" id="SSF103473">
    <property type="entry name" value="MFS general substrate transporter"/>
    <property type="match status" value="1"/>
</dbReference>
<dbReference type="Proteomes" id="UP000242188">
    <property type="component" value="Unassembled WGS sequence"/>
</dbReference>
<feature type="transmembrane region" description="Helical" evidence="2">
    <location>
        <begin position="345"/>
        <end position="366"/>
    </location>
</feature>
<accession>A0A210QUF2</accession>
<feature type="transmembrane region" description="Helical" evidence="2">
    <location>
        <begin position="233"/>
        <end position="254"/>
    </location>
</feature>
<gene>
    <name evidence="4" type="ORF">KP79_PYT25531</name>
</gene>
<feature type="transmembrane region" description="Helical" evidence="2">
    <location>
        <begin position="298"/>
        <end position="315"/>
    </location>
</feature>
<evidence type="ECO:0000256" key="2">
    <source>
        <dbReference type="SAM" id="Phobius"/>
    </source>
</evidence>
<comment type="caution">
    <text evidence="4">The sequence shown here is derived from an EMBL/GenBank/DDBJ whole genome shotgun (WGS) entry which is preliminary data.</text>
</comment>
<dbReference type="InterPro" id="IPR050327">
    <property type="entry name" value="Proton-linked_MCT"/>
</dbReference>
<feature type="transmembrane region" description="Helical" evidence="2">
    <location>
        <begin position="167"/>
        <end position="188"/>
    </location>
</feature>
<evidence type="ECO:0000256" key="1">
    <source>
        <dbReference type="ARBA" id="ARBA00004141"/>
    </source>
</evidence>
<protein>
    <submittedName>
        <fullName evidence="4">Monocarboxylate transporter 12</fullName>
    </submittedName>
</protein>
<keyword evidence="2" id="KW-0812">Transmembrane</keyword>
<dbReference type="InterPro" id="IPR036259">
    <property type="entry name" value="MFS_trans_sf"/>
</dbReference>
<feature type="transmembrane region" description="Helical" evidence="2">
    <location>
        <begin position="12"/>
        <end position="38"/>
    </location>
</feature>
<comment type="subcellular location">
    <subcellularLocation>
        <location evidence="1">Membrane</location>
        <topology evidence="1">Multi-pass membrane protein</topology>
    </subcellularLocation>
</comment>
<dbReference type="GO" id="GO:0016020">
    <property type="term" value="C:membrane"/>
    <property type="evidence" value="ECO:0007669"/>
    <property type="project" value="UniProtKB-SubCell"/>
</dbReference>
<dbReference type="PANTHER" id="PTHR11360">
    <property type="entry name" value="MONOCARBOXYLATE TRANSPORTER"/>
    <property type="match status" value="1"/>
</dbReference>
<dbReference type="AlphaFoldDB" id="A0A210QUF2"/>
<keyword evidence="2" id="KW-1133">Transmembrane helix</keyword>
<keyword evidence="2" id="KW-0472">Membrane</keyword>
<feature type="transmembrane region" description="Helical" evidence="2">
    <location>
        <begin position="78"/>
        <end position="95"/>
    </location>
</feature>
<dbReference type="PROSITE" id="PS50850">
    <property type="entry name" value="MFS"/>
    <property type="match status" value="1"/>
</dbReference>
<feature type="transmembrane region" description="Helical" evidence="2">
    <location>
        <begin position="101"/>
        <end position="123"/>
    </location>
</feature>
<dbReference type="EMBL" id="NEDP02001821">
    <property type="protein sequence ID" value="OWF52347.1"/>
    <property type="molecule type" value="Genomic_DNA"/>
</dbReference>
<evidence type="ECO:0000313" key="5">
    <source>
        <dbReference type="Proteomes" id="UP000242188"/>
    </source>
</evidence>
<feature type="transmembrane region" description="Helical" evidence="2">
    <location>
        <begin position="135"/>
        <end position="155"/>
    </location>
</feature>
<dbReference type="GO" id="GO:0008028">
    <property type="term" value="F:monocarboxylic acid transmembrane transporter activity"/>
    <property type="evidence" value="ECO:0007669"/>
    <property type="project" value="TreeGrafter"/>
</dbReference>
<sequence length="401" mass="43616">MNPPDGGWGWVVMLSTFVISMIIDGVNFTFGIFVPAFLRHFGESKGKTQSLNSVMFGTMSTVGPLAGALMKKYGARRMIISGGLVSSVGIFLSTFSPNLNIMIVLYGVVGGTGFALLYLPAIVMVGMYFDKRRALATGIAVCGSGVGGFVFAPLYEIILDTYGRQGTIWIMSAIILNVVVCAASYRPIGVHENGRQRTLSRNTMHTNIISDCSMIWSSMLDAFDISLLKRPVFLLYGISTFLSSIGFHIPFNFLPSQAVHIHLSTSDAAFLISIIGISNTVARVLIGYVSDKSWADTILINSVALVIGGLATCFVPYYSMFYVMATYSALFGAVIGALSDSTGDYAFTFYFGGITLGLAGLICFPLRWIARWEQRRNVDITRYSNTYSSARKESNASLQSF</sequence>
<dbReference type="Gene3D" id="1.20.1250.20">
    <property type="entry name" value="MFS general substrate transporter like domains"/>
    <property type="match status" value="2"/>
</dbReference>
<name>A0A210QUF2_MIZYE</name>
<feature type="domain" description="Major facilitator superfamily (MFS) profile" evidence="3">
    <location>
        <begin position="8"/>
        <end position="401"/>
    </location>
</feature>
<feature type="transmembrane region" description="Helical" evidence="2">
    <location>
        <begin position="266"/>
        <end position="286"/>
    </location>
</feature>
<reference evidence="4 5" key="1">
    <citation type="journal article" date="2017" name="Nat. Ecol. Evol.">
        <title>Scallop genome provides insights into evolution of bilaterian karyotype and development.</title>
        <authorList>
            <person name="Wang S."/>
            <person name="Zhang J."/>
            <person name="Jiao W."/>
            <person name="Li J."/>
            <person name="Xun X."/>
            <person name="Sun Y."/>
            <person name="Guo X."/>
            <person name="Huan P."/>
            <person name="Dong B."/>
            <person name="Zhang L."/>
            <person name="Hu X."/>
            <person name="Sun X."/>
            <person name="Wang J."/>
            <person name="Zhao C."/>
            <person name="Wang Y."/>
            <person name="Wang D."/>
            <person name="Huang X."/>
            <person name="Wang R."/>
            <person name="Lv J."/>
            <person name="Li Y."/>
            <person name="Zhang Z."/>
            <person name="Liu B."/>
            <person name="Lu W."/>
            <person name="Hui Y."/>
            <person name="Liang J."/>
            <person name="Zhou Z."/>
            <person name="Hou R."/>
            <person name="Li X."/>
            <person name="Liu Y."/>
            <person name="Li H."/>
            <person name="Ning X."/>
            <person name="Lin Y."/>
            <person name="Zhao L."/>
            <person name="Xing Q."/>
            <person name="Dou J."/>
            <person name="Li Y."/>
            <person name="Mao J."/>
            <person name="Guo H."/>
            <person name="Dou H."/>
            <person name="Li T."/>
            <person name="Mu C."/>
            <person name="Jiang W."/>
            <person name="Fu Q."/>
            <person name="Fu X."/>
            <person name="Miao Y."/>
            <person name="Liu J."/>
            <person name="Yu Q."/>
            <person name="Li R."/>
            <person name="Liao H."/>
            <person name="Li X."/>
            <person name="Kong Y."/>
            <person name="Jiang Z."/>
            <person name="Chourrout D."/>
            <person name="Li R."/>
            <person name="Bao Z."/>
        </authorList>
    </citation>
    <scope>NUCLEOTIDE SEQUENCE [LARGE SCALE GENOMIC DNA]</scope>
    <source>
        <strain evidence="4 5">PY_sf001</strain>
    </source>
</reference>
<dbReference type="OrthoDB" id="6509908at2759"/>
<evidence type="ECO:0000259" key="3">
    <source>
        <dbReference type="PROSITE" id="PS50850"/>
    </source>
</evidence>
<proteinExistence type="predicted"/>
<dbReference type="InterPro" id="IPR020846">
    <property type="entry name" value="MFS_dom"/>
</dbReference>
<dbReference type="Pfam" id="PF07690">
    <property type="entry name" value="MFS_1"/>
    <property type="match status" value="1"/>
</dbReference>
<organism evidence="4 5">
    <name type="scientific">Mizuhopecten yessoensis</name>
    <name type="common">Japanese scallop</name>
    <name type="synonym">Patinopecten yessoensis</name>
    <dbReference type="NCBI Taxonomy" id="6573"/>
    <lineage>
        <taxon>Eukaryota</taxon>
        <taxon>Metazoa</taxon>
        <taxon>Spiralia</taxon>
        <taxon>Lophotrochozoa</taxon>
        <taxon>Mollusca</taxon>
        <taxon>Bivalvia</taxon>
        <taxon>Autobranchia</taxon>
        <taxon>Pteriomorphia</taxon>
        <taxon>Pectinida</taxon>
        <taxon>Pectinoidea</taxon>
        <taxon>Pectinidae</taxon>
        <taxon>Mizuhopecten</taxon>
    </lineage>
</organism>
<evidence type="ECO:0000313" key="4">
    <source>
        <dbReference type="EMBL" id="OWF52347.1"/>
    </source>
</evidence>
<dbReference type="PANTHER" id="PTHR11360:SF284">
    <property type="entry name" value="EG:103B4.3 PROTEIN-RELATED"/>
    <property type="match status" value="1"/>
</dbReference>
<dbReference type="CDD" id="cd17352">
    <property type="entry name" value="MFS_MCT_SLC16"/>
    <property type="match status" value="1"/>
</dbReference>
<keyword evidence="5" id="KW-1185">Reference proteome</keyword>
<dbReference type="InterPro" id="IPR011701">
    <property type="entry name" value="MFS"/>
</dbReference>